<dbReference type="PANTHER" id="PTHR35908">
    <property type="entry name" value="HYPOTHETICAL FUSION PROTEIN"/>
    <property type="match status" value="1"/>
</dbReference>
<organism evidence="2 3">
    <name type="scientific">Glycomyces artemisiae</name>
    <dbReference type="NCBI Taxonomy" id="1076443"/>
    <lineage>
        <taxon>Bacteria</taxon>
        <taxon>Bacillati</taxon>
        <taxon>Actinomycetota</taxon>
        <taxon>Actinomycetes</taxon>
        <taxon>Glycomycetales</taxon>
        <taxon>Glycomycetaceae</taxon>
        <taxon>Glycomyces</taxon>
    </lineage>
</organism>
<dbReference type="CDD" id="cd06587">
    <property type="entry name" value="VOC"/>
    <property type="match status" value="1"/>
</dbReference>
<feature type="domain" description="Glyoxalase-like" evidence="1">
    <location>
        <begin position="8"/>
        <end position="118"/>
    </location>
</feature>
<evidence type="ECO:0000259" key="1">
    <source>
        <dbReference type="Pfam" id="PF18029"/>
    </source>
</evidence>
<name>A0A2T0UX01_9ACTN</name>
<evidence type="ECO:0000313" key="3">
    <source>
        <dbReference type="Proteomes" id="UP000238176"/>
    </source>
</evidence>
<dbReference type="SUPFAM" id="SSF54593">
    <property type="entry name" value="Glyoxalase/Bleomycin resistance protein/Dihydroxybiphenyl dioxygenase"/>
    <property type="match status" value="1"/>
</dbReference>
<dbReference type="AlphaFoldDB" id="A0A2T0UX01"/>
<sequence>MSLQWQCIIVDCADPQELGPWWAELLGWRITHTSEKEVVLEPPLGSPQDGVSPDILFVKVPEGKSVKNRLHLDLRPDDQAAEVARAEALGAKRADVGQDDSSSWIVMNDPAGNEFCILRAFTPEELATL</sequence>
<protein>
    <recommendedName>
        <fullName evidence="1">Glyoxalase-like domain-containing protein</fullName>
    </recommendedName>
</protein>
<accession>A0A2T0UX01</accession>
<dbReference type="EMBL" id="PVTJ01000001">
    <property type="protein sequence ID" value="PRY62446.1"/>
    <property type="molecule type" value="Genomic_DNA"/>
</dbReference>
<reference evidence="2 3" key="1">
    <citation type="submission" date="2018-03" db="EMBL/GenBank/DDBJ databases">
        <title>Genomic Encyclopedia of Type Strains, Phase III (KMG-III): the genomes of soil and plant-associated and newly described type strains.</title>
        <authorList>
            <person name="Whitman W."/>
        </authorList>
    </citation>
    <scope>NUCLEOTIDE SEQUENCE [LARGE SCALE GENOMIC DNA]</scope>
    <source>
        <strain evidence="2 3">CGMCC 4.7067</strain>
    </source>
</reference>
<dbReference type="OrthoDB" id="3295209at2"/>
<dbReference type="RefSeq" id="WP_106362457.1">
    <property type="nucleotide sequence ID" value="NZ_PVTJ01000001.1"/>
</dbReference>
<keyword evidence="3" id="KW-1185">Reference proteome</keyword>
<dbReference type="Gene3D" id="3.10.180.10">
    <property type="entry name" value="2,3-Dihydroxybiphenyl 1,2-Dioxygenase, domain 1"/>
    <property type="match status" value="1"/>
</dbReference>
<comment type="caution">
    <text evidence="2">The sequence shown here is derived from an EMBL/GenBank/DDBJ whole genome shotgun (WGS) entry which is preliminary data.</text>
</comment>
<proteinExistence type="predicted"/>
<gene>
    <name evidence="2" type="ORF">B0I28_101780</name>
</gene>
<dbReference type="InterPro" id="IPR029068">
    <property type="entry name" value="Glyas_Bleomycin-R_OHBP_Dase"/>
</dbReference>
<dbReference type="InterPro" id="IPR041581">
    <property type="entry name" value="Glyoxalase_6"/>
</dbReference>
<dbReference type="Proteomes" id="UP000238176">
    <property type="component" value="Unassembled WGS sequence"/>
</dbReference>
<dbReference type="PANTHER" id="PTHR35908:SF1">
    <property type="entry name" value="CONSERVED PROTEIN"/>
    <property type="match status" value="1"/>
</dbReference>
<evidence type="ECO:0000313" key="2">
    <source>
        <dbReference type="EMBL" id="PRY62446.1"/>
    </source>
</evidence>
<dbReference type="Pfam" id="PF18029">
    <property type="entry name" value="Glyoxalase_6"/>
    <property type="match status" value="1"/>
</dbReference>